<dbReference type="InterPro" id="IPR011545">
    <property type="entry name" value="DEAD/DEAH_box_helicase_dom"/>
</dbReference>
<dbReference type="InterPro" id="IPR027417">
    <property type="entry name" value="P-loop_NTPase"/>
</dbReference>
<evidence type="ECO:0000313" key="11">
    <source>
        <dbReference type="EMBL" id="SDN60858.1"/>
    </source>
</evidence>
<feature type="short sequence motif" description="DEAH box" evidence="8">
    <location>
        <begin position="454"/>
        <end position="457"/>
    </location>
</feature>
<dbReference type="InterPro" id="IPR013520">
    <property type="entry name" value="Ribonucl_H"/>
</dbReference>
<dbReference type="InterPro" id="IPR014013">
    <property type="entry name" value="Helic_SF1/SF2_ATP-bd_DinG/Rad3"/>
</dbReference>
<dbReference type="Pfam" id="PF00270">
    <property type="entry name" value="DEAD"/>
    <property type="match status" value="1"/>
</dbReference>
<dbReference type="InterPro" id="IPR014001">
    <property type="entry name" value="Helicase_ATP-bd"/>
</dbReference>
<dbReference type="InterPro" id="IPR045028">
    <property type="entry name" value="DinG/Rad3-like"/>
</dbReference>
<dbReference type="Pfam" id="PF00929">
    <property type="entry name" value="RNase_T"/>
    <property type="match status" value="1"/>
</dbReference>
<evidence type="ECO:0000313" key="12">
    <source>
        <dbReference type="Proteomes" id="UP000199334"/>
    </source>
</evidence>
<evidence type="ECO:0000256" key="5">
    <source>
        <dbReference type="ARBA" id="ARBA00022839"/>
    </source>
</evidence>
<accession>A0A1H0CSJ1</accession>
<evidence type="ECO:0000256" key="8">
    <source>
        <dbReference type="HAMAP-Rule" id="MF_02206"/>
    </source>
</evidence>
<dbReference type="EMBL" id="FNIG01000006">
    <property type="protein sequence ID" value="SDN60858.1"/>
    <property type="molecule type" value="Genomic_DNA"/>
</dbReference>
<sequence>MNRFVVVDLETTGHSPKKGDEIIEIGLVVIEGNEIVDQFSTKIKPNKPIPNFITNLTGISPEDVAESPSFDQVIPKLLPYFEDGYFVAHQVQFDFEFLNESLQKHRYTSLKIPIIDTVELARVLFPTANSYKLSDIADYLNIDHQSPHRALSDAYVTSLLLIEIMNKLEGLPYPTLTQISPLTIGFKSDIELIIEKIINDKRYKKEKSKDTIIQNGFAVKQLFHLDESTDENQLKNVDFNRFLNQFNDQSMIDLREDQFEIARQIEQRFNEKKHLVIEASTGLGKTLAYLLPAMYHSIVNDHKTVVSTSTIQLQHQLMSRDWPLIQSANTFGKQLAILKSPSHYIHLLRLRHFIEHYEGYNYDLALSLSMILVWLTETSTGDRDEIQLPSKGEDIWPYISGDYKQLDDQRHSYFQLALKQTEQASIIIVNHAFLIHEKLYGEKRIPDHQHIIIDEAHRFEGVMRKQLGKQVDYVSLIHILNSVEEIKNTPTLESAKNTANQFFRSIYQAVLFLHSEKDALTDTGKIQLPLDYYHLQAIKSGNIHTQLNDLLLALEQLLKEIKKHKMKNQWDDLLRQNILTQLTVSIESIKSFFNEDINQARWIDIDQDGAKNAVQFHLEPIEVSEIIREKILNCGIPVVFTSATLQTNHSFTSFLEEMGLPEDTSCVFIPSPYDFLHQVKLYVPSDFPDIKATDPADYAESVGEYIFALAEEINHKPIVLFTSFEMLKAVHQSLRQLDTHQELTLLSQGIHSGSREKLKKMFEKAEEAILLGTSSFWEGVDIQDQSDKLIILVRLPFDTPNHPLFQAKSKQLEEKNQNAFYHWMLPQAVLRFRQAFGRLIRSNQDRGQFFILDQRIMSKNYGRQFLKSIPKVPVLYDRKHCLLEDAKNWLSYK</sequence>
<evidence type="ECO:0000256" key="7">
    <source>
        <dbReference type="ARBA" id="ARBA00048954"/>
    </source>
</evidence>
<dbReference type="Proteomes" id="UP000199334">
    <property type="component" value="Unassembled WGS sequence"/>
</dbReference>
<dbReference type="GO" id="GO:0005524">
    <property type="term" value="F:ATP binding"/>
    <property type="evidence" value="ECO:0007669"/>
    <property type="project" value="UniProtKB-UniRule"/>
</dbReference>
<dbReference type="Gene3D" id="3.30.420.10">
    <property type="entry name" value="Ribonuclease H-like superfamily/Ribonuclease H"/>
    <property type="match status" value="1"/>
</dbReference>
<keyword evidence="12" id="KW-1185">Reference proteome</keyword>
<evidence type="ECO:0000256" key="3">
    <source>
        <dbReference type="ARBA" id="ARBA00022741"/>
    </source>
</evidence>
<dbReference type="InterPro" id="IPR036397">
    <property type="entry name" value="RNaseH_sf"/>
</dbReference>
<comment type="function">
    <text evidence="8 9">3'-5' exonuclease.</text>
</comment>
<evidence type="ECO:0000256" key="6">
    <source>
        <dbReference type="ARBA" id="ARBA00022840"/>
    </source>
</evidence>
<dbReference type="PANTHER" id="PTHR11472">
    <property type="entry name" value="DNA REPAIR DEAD HELICASE RAD3/XP-D SUBFAMILY MEMBER"/>
    <property type="match status" value="1"/>
</dbReference>
<dbReference type="GO" id="GO:0008408">
    <property type="term" value="F:3'-5' exonuclease activity"/>
    <property type="evidence" value="ECO:0007669"/>
    <property type="project" value="UniProtKB-UniRule"/>
</dbReference>
<dbReference type="SMART" id="SM00479">
    <property type="entry name" value="EXOIII"/>
    <property type="match status" value="1"/>
</dbReference>
<keyword evidence="11" id="KW-0347">Helicase</keyword>
<dbReference type="CDD" id="cd06127">
    <property type="entry name" value="DEDDh"/>
    <property type="match status" value="1"/>
</dbReference>
<dbReference type="SUPFAM" id="SSF52540">
    <property type="entry name" value="P-loop containing nucleoside triphosphate hydrolases"/>
    <property type="match status" value="1"/>
</dbReference>
<keyword evidence="5 8" id="KW-0269">Exonuclease</keyword>
<name>A0A1H0CSJ1_9BACI</name>
<keyword evidence="4 8" id="KW-0378">Hydrolase</keyword>
<reference evidence="11 12" key="1">
    <citation type="submission" date="2016-10" db="EMBL/GenBank/DDBJ databases">
        <authorList>
            <person name="de Groot N.N."/>
        </authorList>
    </citation>
    <scope>NUCLEOTIDE SEQUENCE [LARGE SCALE GENOMIC DNA]</scope>
    <source>
        <strain evidence="11 12">CGMCC 1.3442</strain>
    </source>
</reference>
<comment type="catalytic activity">
    <reaction evidence="7">
        <text>ATP + H2O = ADP + phosphate + H(+)</text>
        <dbReference type="Rhea" id="RHEA:13065"/>
        <dbReference type="ChEBI" id="CHEBI:15377"/>
        <dbReference type="ChEBI" id="CHEBI:15378"/>
        <dbReference type="ChEBI" id="CHEBI:30616"/>
        <dbReference type="ChEBI" id="CHEBI:43474"/>
        <dbReference type="ChEBI" id="CHEBI:456216"/>
        <dbReference type="EC" id="5.6.2.3"/>
    </reaction>
</comment>
<protein>
    <recommendedName>
        <fullName evidence="8 9">3'-5' exonuclease DinG</fullName>
        <ecNumber evidence="8 9">3.1.-.-</ecNumber>
    </recommendedName>
</protein>
<dbReference type="SMART" id="SM00487">
    <property type="entry name" value="DEXDc"/>
    <property type="match status" value="1"/>
</dbReference>
<dbReference type="HAMAP" id="MF_02206">
    <property type="entry name" value="DinG_exonucl"/>
    <property type="match status" value="1"/>
</dbReference>
<dbReference type="InterPro" id="IPR006054">
    <property type="entry name" value="DnaQ"/>
</dbReference>
<keyword evidence="6 8" id="KW-0067">ATP-binding</keyword>
<dbReference type="Pfam" id="PF13307">
    <property type="entry name" value="Helicase_C_2"/>
    <property type="match status" value="1"/>
</dbReference>
<organism evidence="11 12">
    <name type="scientific">Tenuibacillus multivorans</name>
    <dbReference type="NCBI Taxonomy" id="237069"/>
    <lineage>
        <taxon>Bacteria</taxon>
        <taxon>Bacillati</taxon>
        <taxon>Bacillota</taxon>
        <taxon>Bacilli</taxon>
        <taxon>Bacillales</taxon>
        <taxon>Bacillaceae</taxon>
        <taxon>Tenuibacillus</taxon>
    </lineage>
</organism>
<dbReference type="Gene3D" id="3.40.50.300">
    <property type="entry name" value="P-loop containing nucleotide triphosphate hydrolases"/>
    <property type="match status" value="2"/>
</dbReference>
<keyword evidence="3 8" id="KW-0547">Nucleotide-binding</keyword>
<dbReference type="NCBIfam" id="TIGR00573">
    <property type="entry name" value="dnaq"/>
    <property type="match status" value="1"/>
</dbReference>
<feature type="binding site" evidence="8">
    <location>
        <begin position="279"/>
        <end position="286"/>
    </location>
    <ligand>
        <name>ATP</name>
        <dbReference type="ChEBI" id="CHEBI:30616"/>
    </ligand>
</feature>
<dbReference type="InterPro" id="IPR012337">
    <property type="entry name" value="RNaseH-like_sf"/>
</dbReference>
<gene>
    <name evidence="8 9" type="primary">dinG</name>
    <name evidence="11" type="ORF">SAMN05216498_2657</name>
</gene>
<evidence type="ECO:0000259" key="10">
    <source>
        <dbReference type="PROSITE" id="PS51193"/>
    </source>
</evidence>
<dbReference type="RefSeq" id="WP_176753043.1">
    <property type="nucleotide sequence ID" value="NZ_BJVZ01000002.1"/>
</dbReference>
<evidence type="ECO:0000256" key="9">
    <source>
        <dbReference type="RuleBase" id="RU364106"/>
    </source>
</evidence>
<dbReference type="EC" id="3.1.-.-" evidence="8 9"/>
<dbReference type="GO" id="GO:0043139">
    <property type="term" value="F:5'-3' DNA helicase activity"/>
    <property type="evidence" value="ECO:0007669"/>
    <property type="project" value="UniProtKB-EC"/>
</dbReference>
<comment type="cofactor">
    <cofactor evidence="1">
        <name>[4Fe-4S] cluster</name>
        <dbReference type="ChEBI" id="CHEBI:49883"/>
    </cofactor>
</comment>
<evidence type="ECO:0000256" key="4">
    <source>
        <dbReference type="ARBA" id="ARBA00022801"/>
    </source>
</evidence>
<feature type="domain" description="Helicase ATP-binding" evidence="10">
    <location>
        <begin position="244"/>
        <end position="505"/>
    </location>
</feature>
<dbReference type="GO" id="GO:0006260">
    <property type="term" value="P:DNA replication"/>
    <property type="evidence" value="ECO:0007669"/>
    <property type="project" value="InterPro"/>
</dbReference>
<dbReference type="InterPro" id="IPR006555">
    <property type="entry name" value="ATP-dep_Helicase_C"/>
</dbReference>
<comment type="similarity">
    <text evidence="8 9">Belongs to the helicase family. DinG subfamily. Type 2 sub-subfamily.</text>
</comment>
<dbReference type="SMART" id="SM00491">
    <property type="entry name" value="HELICc2"/>
    <property type="match status" value="1"/>
</dbReference>
<dbReference type="STRING" id="237069.SAMN05216498_2657"/>
<dbReference type="PANTHER" id="PTHR11472:SF34">
    <property type="entry name" value="REGULATOR OF TELOMERE ELONGATION HELICASE 1"/>
    <property type="match status" value="1"/>
</dbReference>
<dbReference type="NCBIfam" id="TIGR01407">
    <property type="entry name" value="dinG_rel"/>
    <property type="match status" value="1"/>
</dbReference>
<dbReference type="SUPFAM" id="SSF53098">
    <property type="entry name" value="Ribonuclease H-like"/>
    <property type="match status" value="1"/>
</dbReference>
<dbReference type="PROSITE" id="PS51193">
    <property type="entry name" value="HELICASE_ATP_BIND_2"/>
    <property type="match status" value="1"/>
</dbReference>
<dbReference type="FunFam" id="3.30.420.10:FF:000045">
    <property type="entry name" value="3'-5' exonuclease DinG"/>
    <property type="match status" value="1"/>
</dbReference>
<dbReference type="GO" id="GO:0003887">
    <property type="term" value="F:DNA-directed DNA polymerase activity"/>
    <property type="evidence" value="ECO:0007669"/>
    <property type="project" value="InterPro"/>
</dbReference>
<dbReference type="AlphaFoldDB" id="A0A1H0CSJ1"/>
<dbReference type="GO" id="GO:0016887">
    <property type="term" value="F:ATP hydrolysis activity"/>
    <property type="evidence" value="ECO:0007669"/>
    <property type="project" value="RHEA"/>
</dbReference>
<dbReference type="GO" id="GO:0003677">
    <property type="term" value="F:DNA binding"/>
    <property type="evidence" value="ECO:0007669"/>
    <property type="project" value="InterPro"/>
</dbReference>
<keyword evidence="2 8" id="KW-0540">Nuclease</keyword>
<evidence type="ECO:0000256" key="1">
    <source>
        <dbReference type="ARBA" id="ARBA00001966"/>
    </source>
</evidence>
<dbReference type="InterPro" id="IPR006310">
    <property type="entry name" value="DinG"/>
</dbReference>
<evidence type="ECO:0000256" key="2">
    <source>
        <dbReference type="ARBA" id="ARBA00022722"/>
    </source>
</evidence>
<proteinExistence type="inferred from homology"/>